<dbReference type="FunFam" id="1.10.510.10:FF:000210">
    <property type="entry name" value="Non-specific serine/threonine protein kinase"/>
    <property type="match status" value="1"/>
</dbReference>
<dbReference type="InterPro" id="IPR000961">
    <property type="entry name" value="AGC-kinase_C"/>
</dbReference>
<gene>
    <name evidence="11" type="ORF">RF11_14181</name>
</gene>
<feature type="coiled-coil region" evidence="8">
    <location>
        <begin position="40"/>
        <end position="67"/>
    </location>
</feature>
<feature type="domain" description="Protein kinase" evidence="9">
    <location>
        <begin position="558"/>
        <end position="817"/>
    </location>
</feature>
<dbReference type="Gene3D" id="3.30.200.20">
    <property type="entry name" value="Phosphorylase Kinase, domain 1"/>
    <property type="match status" value="1"/>
</dbReference>
<evidence type="ECO:0000256" key="4">
    <source>
        <dbReference type="ARBA" id="ARBA00022741"/>
    </source>
</evidence>
<dbReference type="InterPro" id="IPR008271">
    <property type="entry name" value="Ser/Thr_kinase_AS"/>
</dbReference>
<dbReference type="PROSITE" id="PS00107">
    <property type="entry name" value="PROTEIN_KINASE_ATP"/>
    <property type="match status" value="1"/>
</dbReference>
<dbReference type="GO" id="GO:0004674">
    <property type="term" value="F:protein serine/threonine kinase activity"/>
    <property type="evidence" value="ECO:0007669"/>
    <property type="project" value="UniProtKB-KW"/>
</dbReference>
<evidence type="ECO:0000313" key="12">
    <source>
        <dbReference type="Proteomes" id="UP000031668"/>
    </source>
</evidence>
<keyword evidence="3" id="KW-0808">Transferase</keyword>
<dbReference type="GO" id="GO:0005524">
    <property type="term" value="F:ATP binding"/>
    <property type="evidence" value="ECO:0007669"/>
    <property type="project" value="UniProtKB-UniRule"/>
</dbReference>
<evidence type="ECO:0000256" key="3">
    <source>
        <dbReference type="ARBA" id="ARBA00022679"/>
    </source>
</evidence>
<keyword evidence="5 11" id="KW-0418">Kinase</keyword>
<dbReference type="SUPFAM" id="SSF56112">
    <property type="entry name" value="Protein kinase-like (PK-like)"/>
    <property type="match status" value="1"/>
</dbReference>
<dbReference type="Gene3D" id="1.10.510.10">
    <property type="entry name" value="Transferase(Phosphotransferase) domain 1"/>
    <property type="match status" value="1"/>
</dbReference>
<keyword evidence="4 7" id="KW-0547">Nucleotide-binding</keyword>
<dbReference type="Pfam" id="PF00069">
    <property type="entry name" value="Pkinase"/>
    <property type="match status" value="1"/>
</dbReference>
<keyword evidence="8" id="KW-0175">Coiled coil</keyword>
<sequence>MDQPVKRRIEELRGLIRRHLKLKEWSKKVKECPDSTKNSIDQADNLIKVLNNEIEDFRAEMYTLMAQVTVSNVDDNVSILNQSTSSPQSIEFSNQLIDNYKKELAFEQDIKSGAQKMIEANKEKMEVVNNDLLLLYHDSIVKIEYLRMLILKEKQRQKNELYYGSSCEPPPPQSMDSDGFTQPKFMELSADKIKTRIQNARQMIKGALDIEEQKNPQKGGQFAKSFSFRNFSLKDENDRLSFRGIISNVKNSPPSSNTQATDLIHYLRQSIIIYERWLKKNSQNQSVEINDEINLFNQYSKNAVVSGCLRIKFLGVVDLDNDLIKDSRACSVEKNKISSCSSLFSSDPDPNVPKIYLEAWLDQRLVYSSPSCIWSKFCFDSKAFEYNLLKNKDIEFVVKSSTSNVMVGLTTVPLLGFLDGEKYKLKIPLFPQGFVFCKAQYFMPKPRKARVVRQKQIFFKSRAILTNGQICDIKYLDMLKNLRLDKQIGGFTAPKQFSIDRIDETPRIQTYHDNIVKASVAIDEIPRAESPYSTGGKAEPQGIGQRTSSFNKLNIHCFKMKNVLGEGHFGKVILAEMIQSNELYAIKAITKQSIVDNNDFEMLSVEKRILMLSSTFKHPFLLHMLGCFPTEHHVCYALEYIQGGDLLAHVNIKIFNQPRAVFYTSCLLLALEFLHKNGIMYRDLKLDNVLMMPDGYIKLGDFGLSKPNMWHDVKTYTFCGTPEFIAPEVLSERGYTRSVDWWELGILMYEMMVGEAPFDGEDQDEIFDAITSNELKQPHSVSKTSWDIIEKLLKKNPDIRLGSTEEDADAIKRHPFFNGVNFDDIYDKKLKPEYLPVFKNGQMTFVEPEFSRLSPTLDPPESVTNFSPSESKYFDSFYYSAF</sequence>
<feature type="domain" description="AGC-kinase C-terminal" evidence="10">
    <location>
        <begin position="818"/>
        <end position="882"/>
    </location>
</feature>
<evidence type="ECO:0000256" key="6">
    <source>
        <dbReference type="ARBA" id="ARBA00022840"/>
    </source>
</evidence>
<dbReference type="OrthoDB" id="63267at2759"/>
<dbReference type="InterPro" id="IPR017441">
    <property type="entry name" value="Protein_kinase_ATP_BS"/>
</dbReference>
<keyword evidence="2" id="KW-0597">Phosphoprotein</keyword>
<organism evidence="11 12">
    <name type="scientific">Thelohanellus kitauei</name>
    <name type="common">Myxosporean</name>
    <dbReference type="NCBI Taxonomy" id="669202"/>
    <lineage>
        <taxon>Eukaryota</taxon>
        <taxon>Metazoa</taxon>
        <taxon>Cnidaria</taxon>
        <taxon>Myxozoa</taxon>
        <taxon>Myxosporea</taxon>
        <taxon>Bivalvulida</taxon>
        <taxon>Platysporina</taxon>
        <taxon>Myxobolidae</taxon>
        <taxon>Thelohanellus</taxon>
    </lineage>
</organism>
<dbReference type="PANTHER" id="PTHR24351">
    <property type="entry name" value="RIBOSOMAL PROTEIN S6 KINASE"/>
    <property type="match status" value="1"/>
</dbReference>
<evidence type="ECO:0000259" key="10">
    <source>
        <dbReference type="PROSITE" id="PS51285"/>
    </source>
</evidence>
<evidence type="ECO:0000256" key="7">
    <source>
        <dbReference type="PROSITE-ProRule" id="PRU10141"/>
    </source>
</evidence>
<dbReference type="Proteomes" id="UP000031668">
    <property type="component" value="Unassembled WGS sequence"/>
</dbReference>
<accession>A0A0C2MY83</accession>
<proteinExistence type="predicted"/>
<name>A0A0C2MY83_THEKT</name>
<protein>
    <submittedName>
        <fullName evidence="11">Serine/threonine-protein kinase N1</fullName>
    </submittedName>
</protein>
<dbReference type="PROSITE" id="PS50011">
    <property type="entry name" value="PROTEIN_KINASE_DOM"/>
    <property type="match status" value="1"/>
</dbReference>
<comment type="caution">
    <text evidence="11">The sequence shown here is derived from an EMBL/GenBank/DDBJ whole genome shotgun (WGS) entry which is preliminary data.</text>
</comment>
<evidence type="ECO:0000256" key="2">
    <source>
        <dbReference type="ARBA" id="ARBA00022553"/>
    </source>
</evidence>
<evidence type="ECO:0000256" key="5">
    <source>
        <dbReference type="ARBA" id="ARBA00022777"/>
    </source>
</evidence>
<dbReference type="InterPro" id="IPR000719">
    <property type="entry name" value="Prot_kinase_dom"/>
</dbReference>
<dbReference type="PROSITE" id="PS00108">
    <property type="entry name" value="PROTEIN_KINASE_ST"/>
    <property type="match status" value="1"/>
</dbReference>
<dbReference type="InterPro" id="IPR011009">
    <property type="entry name" value="Kinase-like_dom_sf"/>
</dbReference>
<dbReference type="AlphaFoldDB" id="A0A0C2MY83"/>
<feature type="binding site" evidence="7">
    <location>
        <position position="587"/>
    </location>
    <ligand>
        <name>ATP</name>
        <dbReference type="ChEBI" id="CHEBI:30616"/>
    </ligand>
</feature>
<evidence type="ECO:0000313" key="11">
    <source>
        <dbReference type="EMBL" id="KII72291.1"/>
    </source>
</evidence>
<evidence type="ECO:0000256" key="8">
    <source>
        <dbReference type="SAM" id="Coils"/>
    </source>
</evidence>
<keyword evidence="1" id="KW-0723">Serine/threonine-protein kinase</keyword>
<dbReference type="EMBL" id="JWZT01001309">
    <property type="protein sequence ID" value="KII72291.1"/>
    <property type="molecule type" value="Genomic_DNA"/>
</dbReference>
<dbReference type="PROSITE" id="PS51285">
    <property type="entry name" value="AGC_KINASE_CTER"/>
    <property type="match status" value="1"/>
</dbReference>
<dbReference type="OMA" id="PEDVTXD"/>
<evidence type="ECO:0000256" key="1">
    <source>
        <dbReference type="ARBA" id="ARBA00022527"/>
    </source>
</evidence>
<keyword evidence="6 7" id="KW-0067">ATP-binding</keyword>
<evidence type="ECO:0000259" key="9">
    <source>
        <dbReference type="PROSITE" id="PS50011"/>
    </source>
</evidence>
<keyword evidence="12" id="KW-1185">Reference proteome</keyword>
<reference evidence="11 12" key="1">
    <citation type="journal article" date="2014" name="Genome Biol. Evol.">
        <title>The genome of the myxosporean Thelohanellus kitauei shows adaptations to nutrient acquisition within its fish host.</title>
        <authorList>
            <person name="Yang Y."/>
            <person name="Xiong J."/>
            <person name="Zhou Z."/>
            <person name="Huo F."/>
            <person name="Miao W."/>
            <person name="Ran C."/>
            <person name="Liu Y."/>
            <person name="Zhang J."/>
            <person name="Feng J."/>
            <person name="Wang M."/>
            <person name="Wang M."/>
            <person name="Wang L."/>
            <person name="Yao B."/>
        </authorList>
    </citation>
    <scope>NUCLEOTIDE SEQUENCE [LARGE SCALE GENOMIC DNA]</scope>
    <source>
        <strain evidence="11">Wuqing</strain>
    </source>
</reference>
<dbReference type="SMART" id="SM00220">
    <property type="entry name" value="S_TKc"/>
    <property type="match status" value="1"/>
</dbReference>